<dbReference type="GO" id="GO:0032131">
    <property type="term" value="F:alkylated DNA binding"/>
    <property type="evidence" value="ECO:0007669"/>
    <property type="project" value="TreeGrafter"/>
</dbReference>
<dbReference type="GO" id="GO:0043565">
    <property type="term" value="F:sequence-specific DNA binding"/>
    <property type="evidence" value="ECO:0007669"/>
    <property type="project" value="InterPro"/>
</dbReference>
<evidence type="ECO:0000256" key="7">
    <source>
        <dbReference type="ARBA" id="ARBA00022763"/>
    </source>
</evidence>
<dbReference type="CDD" id="cd00056">
    <property type="entry name" value="ENDO3c"/>
    <property type="match status" value="1"/>
</dbReference>
<sequence>MMKYNTDMDKAFSIARIKKDKNFDGTFFFGVKTTGIFCRPSCPSPIAKEENVIYFNTMFEALEQGFRPCFRCRPDISTEYYNGNPDGTYVVNTALKMICDGYLNYHSIRELSKELLVSDRYLRKLFIDNLGVPPVKIAKYHKALFAKKLLIFSDQSVTDIAFASGFGSIRQFNDVFKAVFGKPPTMVRKESFNEKSASGNTTLLLRYKKPFDFRQTFSFMKQRAMEGVEVFTENSYGRTFRTDHAKGFFTVTDSPEQSALELRIGCDDIKCYMDIYNRVRKVFDLDTDFRLINEKFAKHELLSKGMKNGHVPRLPVAFDPFEFLVRAILGQQISVKAATTLAARLVKKAAIKSDKSFPHGLDYFFPNPSELLNSELDGFGVSKIRQATIKAAAHAILDKEVRLTANQSFDQFHKDFSALKGIGDWTVNYVAMRGLGMPDSFPASDLGVARALAKDGSTPSEKDIRKMAEHWRPYRAYATLCLWNL</sequence>
<dbReference type="InterPro" id="IPR009057">
    <property type="entry name" value="Homeodomain-like_sf"/>
</dbReference>
<dbReference type="InterPro" id="IPR004026">
    <property type="entry name" value="Ada_DNA_repair_Zn-bd"/>
</dbReference>
<evidence type="ECO:0000256" key="12">
    <source>
        <dbReference type="ARBA" id="ARBA00023163"/>
    </source>
</evidence>
<name>A0A975BYX5_9BACT</name>
<dbReference type="AlphaFoldDB" id="A0A975BYX5"/>
<dbReference type="InterPro" id="IPR051912">
    <property type="entry name" value="Alkylbase_DNA_Glycosylase/TA"/>
</dbReference>
<gene>
    <name evidence="15" type="ORF">dnm_100400</name>
</gene>
<evidence type="ECO:0000256" key="10">
    <source>
        <dbReference type="ARBA" id="ARBA00023125"/>
    </source>
</evidence>
<dbReference type="InterPro" id="IPR037046">
    <property type="entry name" value="AlkA_N_sf"/>
</dbReference>
<keyword evidence="16" id="KW-1185">Reference proteome</keyword>
<comment type="cofactor">
    <cofactor evidence="2">
        <name>Zn(2+)</name>
        <dbReference type="ChEBI" id="CHEBI:29105"/>
    </cofactor>
</comment>
<dbReference type="Gene3D" id="3.40.10.10">
    <property type="entry name" value="DNA Methylphosphotriester Repair Domain"/>
    <property type="match status" value="1"/>
</dbReference>
<dbReference type="PANTHER" id="PTHR43003:SF13">
    <property type="entry name" value="DNA-3-METHYLADENINE GLYCOSYLASE 2"/>
    <property type="match status" value="1"/>
</dbReference>
<organism evidence="15 16">
    <name type="scientific">Desulfonema magnum</name>
    <dbReference type="NCBI Taxonomy" id="45655"/>
    <lineage>
        <taxon>Bacteria</taxon>
        <taxon>Pseudomonadati</taxon>
        <taxon>Thermodesulfobacteriota</taxon>
        <taxon>Desulfobacteria</taxon>
        <taxon>Desulfobacterales</taxon>
        <taxon>Desulfococcaceae</taxon>
        <taxon>Desulfonema</taxon>
    </lineage>
</organism>
<evidence type="ECO:0000256" key="2">
    <source>
        <dbReference type="ARBA" id="ARBA00001947"/>
    </source>
</evidence>
<evidence type="ECO:0000256" key="11">
    <source>
        <dbReference type="ARBA" id="ARBA00023159"/>
    </source>
</evidence>
<accession>A0A975BYX5</accession>
<keyword evidence="7" id="KW-0227">DNA damage</keyword>
<reference evidence="15" key="1">
    <citation type="journal article" date="2021" name="Microb. Physiol.">
        <title>Proteogenomic Insights into the Physiology of Marine, Sulfate-Reducing, Filamentous Desulfonema limicola and Desulfonema magnum.</title>
        <authorList>
            <person name="Schnaars V."/>
            <person name="Wohlbrand L."/>
            <person name="Scheve S."/>
            <person name="Hinrichs C."/>
            <person name="Reinhardt R."/>
            <person name="Rabus R."/>
        </authorList>
    </citation>
    <scope>NUCLEOTIDE SEQUENCE</scope>
    <source>
        <strain evidence="15">4be13</strain>
    </source>
</reference>
<dbReference type="SMART" id="SM00478">
    <property type="entry name" value="ENDO3c"/>
    <property type="match status" value="1"/>
</dbReference>
<dbReference type="PANTHER" id="PTHR43003">
    <property type="entry name" value="DNA-3-METHYLADENINE GLYCOSYLASE"/>
    <property type="match status" value="1"/>
</dbReference>
<keyword evidence="10" id="KW-0238">DNA-binding</keyword>
<keyword evidence="4" id="KW-0489">Methyltransferase</keyword>
<evidence type="ECO:0000256" key="5">
    <source>
        <dbReference type="ARBA" id="ARBA00022679"/>
    </source>
</evidence>
<dbReference type="Gene3D" id="1.10.340.30">
    <property type="entry name" value="Hypothetical protein, domain 2"/>
    <property type="match status" value="1"/>
</dbReference>
<dbReference type="InterPro" id="IPR003265">
    <property type="entry name" value="HhH-GPD_domain"/>
</dbReference>
<dbReference type="SMART" id="SM01009">
    <property type="entry name" value="AlkA_N"/>
    <property type="match status" value="1"/>
</dbReference>
<dbReference type="Gene3D" id="3.30.310.20">
    <property type="entry name" value="DNA-3-methyladenine glycosylase AlkA, N-terminal domain"/>
    <property type="match status" value="1"/>
</dbReference>
<keyword evidence="11" id="KW-0010">Activator</keyword>
<dbReference type="InterPro" id="IPR011257">
    <property type="entry name" value="DNA_glycosylase"/>
</dbReference>
<dbReference type="Pfam" id="PF02805">
    <property type="entry name" value="Ada_Zn_binding"/>
    <property type="match status" value="1"/>
</dbReference>
<dbReference type="Proteomes" id="UP000663722">
    <property type="component" value="Chromosome"/>
</dbReference>
<keyword evidence="9" id="KW-0805">Transcription regulation</keyword>
<evidence type="ECO:0000256" key="4">
    <source>
        <dbReference type="ARBA" id="ARBA00022603"/>
    </source>
</evidence>
<keyword evidence="5" id="KW-0808">Transferase</keyword>
<dbReference type="GO" id="GO:0008270">
    <property type="term" value="F:zinc ion binding"/>
    <property type="evidence" value="ECO:0007669"/>
    <property type="project" value="InterPro"/>
</dbReference>
<keyword evidence="8" id="KW-0862">Zinc</keyword>
<dbReference type="GO" id="GO:0008725">
    <property type="term" value="F:DNA-3-methyladenine glycosylase activity"/>
    <property type="evidence" value="ECO:0007669"/>
    <property type="project" value="TreeGrafter"/>
</dbReference>
<dbReference type="InterPro" id="IPR035451">
    <property type="entry name" value="Ada-like_dom_sf"/>
</dbReference>
<dbReference type="PROSITE" id="PS00041">
    <property type="entry name" value="HTH_ARAC_FAMILY_1"/>
    <property type="match status" value="1"/>
</dbReference>
<evidence type="ECO:0000313" key="16">
    <source>
        <dbReference type="Proteomes" id="UP000663722"/>
    </source>
</evidence>
<evidence type="ECO:0000256" key="13">
    <source>
        <dbReference type="ARBA" id="ARBA00023204"/>
    </source>
</evidence>
<dbReference type="GO" id="GO:0005737">
    <property type="term" value="C:cytoplasm"/>
    <property type="evidence" value="ECO:0007669"/>
    <property type="project" value="TreeGrafter"/>
</dbReference>
<comment type="catalytic activity">
    <reaction evidence="1">
        <text>Hydrolysis of alkylated DNA, releasing 3-methyladenine, 3-methylguanine, 7-methylguanine and 7-methyladenine.</text>
        <dbReference type="EC" id="3.2.2.21"/>
    </reaction>
</comment>
<dbReference type="GO" id="GO:0032259">
    <property type="term" value="P:methylation"/>
    <property type="evidence" value="ECO:0007669"/>
    <property type="project" value="UniProtKB-KW"/>
</dbReference>
<dbReference type="EMBL" id="CP061800">
    <property type="protein sequence ID" value="QTA93932.1"/>
    <property type="molecule type" value="Genomic_DNA"/>
</dbReference>
<evidence type="ECO:0000256" key="8">
    <source>
        <dbReference type="ARBA" id="ARBA00022833"/>
    </source>
</evidence>
<dbReference type="Pfam" id="PF12833">
    <property type="entry name" value="HTH_18"/>
    <property type="match status" value="1"/>
</dbReference>
<evidence type="ECO:0000313" key="15">
    <source>
        <dbReference type="EMBL" id="QTA93932.1"/>
    </source>
</evidence>
<keyword evidence="13" id="KW-0234">DNA repair</keyword>
<dbReference type="InterPro" id="IPR018060">
    <property type="entry name" value="HTH_AraC"/>
</dbReference>
<evidence type="ECO:0000256" key="6">
    <source>
        <dbReference type="ARBA" id="ARBA00022723"/>
    </source>
</evidence>
<dbReference type="PROSITE" id="PS01124">
    <property type="entry name" value="HTH_ARAC_FAMILY_2"/>
    <property type="match status" value="1"/>
</dbReference>
<dbReference type="GO" id="GO:0008168">
    <property type="term" value="F:methyltransferase activity"/>
    <property type="evidence" value="ECO:0007669"/>
    <property type="project" value="UniProtKB-KW"/>
</dbReference>
<dbReference type="InterPro" id="IPR010316">
    <property type="entry name" value="AlkA_N"/>
</dbReference>
<dbReference type="GO" id="GO:0006285">
    <property type="term" value="P:base-excision repair, AP site formation"/>
    <property type="evidence" value="ECO:0007669"/>
    <property type="project" value="TreeGrafter"/>
</dbReference>
<dbReference type="GO" id="GO:0003700">
    <property type="term" value="F:DNA-binding transcription factor activity"/>
    <property type="evidence" value="ECO:0007669"/>
    <property type="project" value="InterPro"/>
</dbReference>
<dbReference type="SUPFAM" id="SSF57884">
    <property type="entry name" value="Ada DNA repair protein, N-terminal domain (N-Ada 10)"/>
    <property type="match status" value="1"/>
</dbReference>
<keyword evidence="6" id="KW-0479">Metal-binding</keyword>
<dbReference type="GO" id="GO:0006307">
    <property type="term" value="P:DNA alkylation repair"/>
    <property type="evidence" value="ECO:0007669"/>
    <property type="project" value="TreeGrafter"/>
</dbReference>
<evidence type="ECO:0000256" key="3">
    <source>
        <dbReference type="ARBA" id="ARBA00012000"/>
    </source>
</evidence>
<dbReference type="EC" id="3.2.2.21" evidence="3"/>
<dbReference type="Pfam" id="PF00730">
    <property type="entry name" value="HhH-GPD"/>
    <property type="match status" value="1"/>
</dbReference>
<dbReference type="Pfam" id="PF06029">
    <property type="entry name" value="AlkA_N"/>
    <property type="match status" value="1"/>
</dbReference>
<evidence type="ECO:0000256" key="1">
    <source>
        <dbReference type="ARBA" id="ARBA00000086"/>
    </source>
</evidence>
<dbReference type="SUPFAM" id="SSF48150">
    <property type="entry name" value="DNA-glycosylase"/>
    <property type="match status" value="1"/>
</dbReference>
<dbReference type="InterPro" id="IPR023170">
    <property type="entry name" value="HhH_base_excis_C"/>
</dbReference>
<dbReference type="SUPFAM" id="SSF46689">
    <property type="entry name" value="Homeodomain-like"/>
    <property type="match status" value="1"/>
</dbReference>
<dbReference type="Gene3D" id="1.10.10.60">
    <property type="entry name" value="Homeodomain-like"/>
    <property type="match status" value="1"/>
</dbReference>
<feature type="domain" description="HTH araC/xylS-type" evidence="14">
    <location>
        <begin position="92"/>
        <end position="190"/>
    </location>
</feature>
<dbReference type="SMART" id="SM00342">
    <property type="entry name" value="HTH_ARAC"/>
    <property type="match status" value="1"/>
</dbReference>
<evidence type="ECO:0000256" key="9">
    <source>
        <dbReference type="ARBA" id="ARBA00023015"/>
    </source>
</evidence>
<protein>
    <recommendedName>
        <fullName evidence="3">DNA-3-methyladenine glycosylase II</fullName>
        <ecNumber evidence="3">3.2.2.21</ecNumber>
    </recommendedName>
</protein>
<keyword evidence="12" id="KW-0804">Transcription</keyword>
<dbReference type="SUPFAM" id="SSF55945">
    <property type="entry name" value="TATA-box binding protein-like"/>
    <property type="match status" value="1"/>
</dbReference>
<dbReference type="InterPro" id="IPR018062">
    <property type="entry name" value="HTH_AraC-typ_CS"/>
</dbReference>
<dbReference type="GO" id="GO:0043916">
    <property type="term" value="F:DNA-7-methylguanine glycosylase activity"/>
    <property type="evidence" value="ECO:0007669"/>
    <property type="project" value="TreeGrafter"/>
</dbReference>
<dbReference type="KEGG" id="dmm:dnm_100400"/>
<proteinExistence type="predicted"/>
<dbReference type="GO" id="GO:0032993">
    <property type="term" value="C:protein-DNA complex"/>
    <property type="evidence" value="ECO:0007669"/>
    <property type="project" value="TreeGrafter"/>
</dbReference>
<evidence type="ECO:0000259" key="14">
    <source>
        <dbReference type="PROSITE" id="PS01124"/>
    </source>
</evidence>
<dbReference type="Gene3D" id="1.10.1670.10">
    <property type="entry name" value="Helix-hairpin-Helix base-excision DNA repair enzymes (C-terminal)"/>
    <property type="match status" value="1"/>
</dbReference>